<reference evidence="10 11" key="1">
    <citation type="journal article" date="2014" name="Genome Biol. Evol.">
        <title>The genome of the myxosporean Thelohanellus kitauei shows adaptations to nutrient acquisition within its fish host.</title>
        <authorList>
            <person name="Yang Y."/>
            <person name="Xiong J."/>
            <person name="Zhou Z."/>
            <person name="Huo F."/>
            <person name="Miao W."/>
            <person name="Ran C."/>
            <person name="Liu Y."/>
            <person name="Zhang J."/>
            <person name="Feng J."/>
            <person name="Wang M."/>
            <person name="Wang M."/>
            <person name="Wang L."/>
            <person name="Yao B."/>
        </authorList>
    </citation>
    <scope>NUCLEOTIDE SEQUENCE [LARGE SCALE GENOMIC DNA]</scope>
    <source>
        <strain evidence="10">Wuqing</strain>
    </source>
</reference>
<dbReference type="InterPro" id="IPR002350">
    <property type="entry name" value="Kazal_dom"/>
</dbReference>
<evidence type="ECO:0000256" key="3">
    <source>
        <dbReference type="ARBA" id="ARBA00022475"/>
    </source>
</evidence>
<feature type="transmembrane region" description="Helical" evidence="8">
    <location>
        <begin position="5"/>
        <end position="23"/>
    </location>
</feature>
<dbReference type="Proteomes" id="UP000031668">
    <property type="component" value="Unassembled WGS sequence"/>
</dbReference>
<comment type="caution">
    <text evidence="10">The sequence shown here is derived from an EMBL/GenBank/DDBJ whole genome shotgun (WGS) entry which is preliminary data.</text>
</comment>
<dbReference type="SUPFAM" id="SSF103473">
    <property type="entry name" value="MFS general substrate transporter"/>
    <property type="match status" value="1"/>
</dbReference>
<dbReference type="OMA" id="MYDITCA"/>
<evidence type="ECO:0000256" key="8">
    <source>
        <dbReference type="SAM" id="Phobius"/>
    </source>
</evidence>
<dbReference type="EMBL" id="JWZT01001886">
    <property type="protein sequence ID" value="KII70991.1"/>
    <property type="molecule type" value="Genomic_DNA"/>
</dbReference>
<feature type="transmembrane region" description="Helical" evidence="8">
    <location>
        <begin position="427"/>
        <end position="449"/>
    </location>
</feature>
<evidence type="ECO:0000256" key="5">
    <source>
        <dbReference type="ARBA" id="ARBA00022989"/>
    </source>
</evidence>
<feature type="transmembrane region" description="Helical" evidence="8">
    <location>
        <begin position="141"/>
        <end position="163"/>
    </location>
</feature>
<dbReference type="PANTHER" id="PTHR11388">
    <property type="entry name" value="ORGANIC ANION TRANSPORTER"/>
    <property type="match status" value="1"/>
</dbReference>
<evidence type="ECO:0000256" key="7">
    <source>
        <dbReference type="ARBA" id="ARBA00023157"/>
    </source>
</evidence>
<dbReference type="OrthoDB" id="5062115at2759"/>
<feature type="transmembrane region" description="Helical" evidence="8">
    <location>
        <begin position="383"/>
        <end position="407"/>
    </location>
</feature>
<evidence type="ECO:0000256" key="6">
    <source>
        <dbReference type="ARBA" id="ARBA00023136"/>
    </source>
</evidence>
<comment type="similarity">
    <text evidence="2">Belongs to the organo anion transporter (TC 2.A.60) family.</text>
</comment>
<dbReference type="AlphaFoldDB" id="A0A0C2MUH8"/>
<feature type="transmembrane region" description="Helical" evidence="8">
    <location>
        <begin position="272"/>
        <end position="293"/>
    </location>
</feature>
<evidence type="ECO:0000313" key="10">
    <source>
        <dbReference type="EMBL" id="KII70991.1"/>
    </source>
</evidence>
<evidence type="ECO:0000256" key="1">
    <source>
        <dbReference type="ARBA" id="ARBA00004651"/>
    </source>
</evidence>
<keyword evidence="3" id="KW-1003">Cell membrane</keyword>
<dbReference type="GO" id="GO:0015347">
    <property type="term" value="F:sodium-independent organic anion transmembrane transporter activity"/>
    <property type="evidence" value="ECO:0007669"/>
    <property type="project" value="TreeGrafter"/>
</dbReference>
<dbReference type="GO" id="GO:0043252">
    <property type="term" value="P:sodium-independent organic anion transport"/>
    <property type="evidence" value="ECO:0007669"/>
    <property type="project" value="TreeGrafter"/>
</dbReference>
<dbReference type="InterPro" id="IPR036259">
    <property type="entry name" value="MFS_trans_sf"/>
</dbReference>
<feature type="transmembrane region" description="Helical" evidence="8">
    <location>
        <begin position="470"/>
        <end position="495"/>
    </location>
</feature>
<gene>
    <name evidence="10" type="ORF">RF11_13143</name>
</gene>
<feature type="transmembrane region" description="Helical" evidence="8">
    <location>
        <begin position="95"/>
        <end position="121"/>
    </location>
</feature>
<dbReference type="InterPro" id="IPR004156">
    <property type="entry name" value="OATP"/>
</dbReference>
<dbReference type="Gene3D" id="1.20.1250.20">
    <property type="entry name" value="MFS general substrate transporter like domains"/>
    <property type="match status" value="1"/>
</dbReference>
<evidence type="ECO:0000313" key="11">
    <source>
        <dbReference type="Proteomes" id="UP000031668"/>
    </source>
</evidence>
<protein>
    <submittedName>
        <fullName evidence="10">Solute carrier organic anion transporter family member 5A1</fullName>
    </submittedName>
</protein>
<evidence type="ECO:0000259" key="9">
    <source>
        <dbReference type="PROSITE" id="PS51465"/>
    </source>
</evidence>
<comment type="subcellular location">
    <subcellularLocation>
        <location evidence="1">Cell membrane</location>
        <topology evidence="1">Multi-pass membrane protein</topology>
    </subcellularLocation>
</comment>
<dbReference type="PANTHER" id="PTHR11388:SF76">
    <property type="entry name" value="SOLUTE CARRIER ORGANIC ANION TRANSPORTER FAMILY MEMBER"/>
    <property type="match status" value="1"/>
</dbReference>
<evidence type="ECO:0000256" key="2">
    <source>
        <dbReference type="ARBA" id="ARBA00009657"/>
    </source>
</evidence>
<proteinExistence type="inferred from homology"/>
<evidence type="ECO:0000256" key="4">
    <source>
        <dbReference type="ARBA" id="ARBA00022692"/>
    </source>
</evidence>
<keyword evidence="7" id="KW-1015">Disulfide bond</keyword>
<feature type="domain" description="Kazal-like" evidence="9">
    <location>
        <begin position="306"/>
        <end position="362"/>
    </location>
</feature>
<accession>A0A0C2MUH8</accession>
<feature type="transmembrane region" description="Helical" evidence="8">
    <location>
        <begin position="240"/>
        <end position="260"/>
    </location>
</feature>
<feature type="transmembrane region" description="Helical" evidence="8">
    <location>
        <begin position="59"/>
        <end position="83"/>
    </location>
</feature>
<keyword evidence="5 8" id="KW-1133">Transmembrane helix</keyword>
<keyword evidence="6 8" id="KW-0472">Membrane</keyword>
<keyword evidence="11" id="KW-1185">Reference proteome</keyword>
<name>A0A0C2MUH8_THEKT</name>
<keyword evidence="4 8" id="KW-0812">Transmembrane</keyword>
<organism evidence="10 11">
    <name type="scientific">Thelohanellus kitauei</name>
    <name type="common">Myxosporean</name>
    <dbReference type="NCBI Taxonomy" id="669202"/>
    <lineage>
        <taxon>Eukaryota</taxon>
        <taxon>Metazoa</taxon>
        <taxon>Cnidaria</taxon>
        <taxon>Myxozoa</taxon>
        <taxon>Myxosporea</taxon>
        <taxon>Bivalvulida</taxon>
        <taxon>Platysporina</taxon>
        <taxon>Myxobolidae</taxon>
        <taxon>Thelohanellus</taxon>
    </lineage>
</organism>
<dbReference type="GO" id="GO:0016323">
    <property type="term" value="C:basolateral plasma membrane"/>
    <property type="evidence" value="ECO:0007669"/>
    <property type="project" value="TreeGrafter"/>
</dbReference>
<dbReference type="PROSITE" id="PS51465">
    <property type="entry name" value="KAZAL_2"/>
    <property type="match status" value="1"/>
</dbReference>
<dbReference type="Pfam" id="PF03137">
    <property type="entry name" value="OATP"/>
    <property type="match status" value="1"/>
</dbReference>
<sequence length="496" mass="55858">MYISIGMFLISVGGIIFILPVLMKSNQSLNVTINSHLCIENDIKKAELEDPNQALYLSLMYISFALIGIGSAPLFTIAIKYIFETFSEERTPIFNSIFGMCQMLGTMIVFVFSKFILKIHIFPWKNNHPKITQEQETWVGAYWLIYLVGSVILFVLMIINLILTRINTRLRQIETHTNNQGPSYSISEFIKCTMGIIRDVKLFVIIVSYAFLNLAKNSLGNYVHRYAEIQFHVSSGKASLYAGASAVFSTIIGLYISSILMKKYRQNNKALFIINISTAIISLISLMCAQFYCKSIDIKGLEIKGIIIKNFSPGYSKTCHCKTEDYFPVCVDNSHTVYSPCILGCKNHETVAGIKNFKNCTHPLEFNGKGVIQGKCPKKCSKFFIFIFLGNISVFLICLSSLTTLQLTMNLSESNSFDVALGFRSTIARILLIIGPLIYGSLFDSACTLRRPILKNAFVSNCIQYNQGKLAILFIGFSSFLTLIYIIGHIFIYFLK</sequence>